<dbReference type="AlphaFoldDB" id="A0AAD8WTW8"/>
<dbReference type="Gene3D" id="3.30.40.10">
    <property type="entry name" value="Zinc/RING finger domain, C3HC4 (zinc finger)"/>
    <property type="match status" value="1"/>
</dbReference>
<gene>
    <name evidence="7" type="ORF">QYE76_041177</name>
</gene>
<dbReference type="InterPro" id="IPR044286">
    <property type="entry name" value="SINL_plant"/>
</dbReference>
<accession>A0AAD8WTW8</accession>
<evidence type="ECO:0000256" key="2">
    <source>
        <dbReference type="ARBA" id="ARBA00022771"/>
    </source>
</evidence>
<dbReference type="SUPFAM" id="SSF49599">
    <property type="entry name" value="TRAF domain-like"/>
    <property type="match status" value="1"/>
</dbReference>
<dbReference type="PROSITE" id="PS51081">
    <property type="entry name" value="ZF_SIAH"/>
    <property type="match status" value="1"/>
</dbReference>
<comment type="function">
    <text evidence="4">E3 ubiquitin-protein ligase that mediates ubiquitination and subsequent proteasomal degradation of target proteins. E3 ubiquitin ligases accept ubiquitin from an E2 ubiquitin-conjugating enzyme in the form of a thioester and then directly transfers the ubiquitin to targeted substrates. It probably triggers the ubiquitin-mediated degradation of different substrates.</text>
</comment>
<comment type="caution">
    <text evidence="7">The sequence shown here is derived from an EMBL/GenBank/DDBJ whole genome shotgun (WGS) entry which is preliminary data.</text>
</comment>
<evidence type="ECO:0000256" key="3">
    <source>
        <dbReference type="ARBA" id="ARBA00022833"/>
    </source>
</evidence>
<evidence type="ECO:0000259" key="6">
    <source>
        <dbReference type="PROSITE" id="PS51081"/>
    </source>
</evidence>
<dbReference type="GO" id="GO:0008270">
    <property type="term" value="F:zinc ion binding"/>
    <property type="evidence" value="ECO:0007669"/>
    <property type="project" value="UniProtKB-KW"/>
</dbReference>
<evidence type="ECO:0000256" key="1">
    <source>
        <dbReference type="ARBA" id="ARBA00022723"/>
    </source>
</evidence>
<name>A0AAD8WTW8_LOLMU</name>
<dbReference type="Proteomes" id="UP001231189">
    <property type="component" value="Unassembled WGS sequence"/>
</dbReference>
<proteinExistence type="predicted"/>
<reference evidence="7" key="1">
    <citation type="submission" date="2023-07" db="EMBL/GenBank/DDBJ databases">
        <title>A chromosome-level genome assembly of Lolium multiflorum.</title>
        <authorList>
            <person name="Chen Y."/>
            <person name="Copetti D."/>
            <person name="Kolliker R."/>
            <person name="Studer B."/>
        </authorList>
    </citation>
    <scope>NUCLEOTIDE SEQUENCE</scope>
    <source>
        <strain evidence="7">02402/16</strain>
        <tissue evidence="7">Leaf</tissue>
    </source>
</reference>
<dbReference type="InterPro" id="IPR013010">
    <property type="entry name" value="Znf_SIAH"/>
</dbReference>
<keyword evidence="2 5" id="KW-0863">Zinc-finger</keyword>
<dbReference type="EMBL" id="JAUUTY010000002">
    <property type="protein sequence ID" value="KAK1680329.1"/>
    <property type="molecule type" value="Genomic_DNA"/>
</dbReference>
<keyword evidence="3" id="KW-0862">Zinc</keyword>
<evidence type="ECO:0000256" key="5">
    <source>
        <dbReference type="PROSITE-ProRule" id="PRU00455"/>
    </source>
</evidence>
<evidence type="ECO:0000313" key="7">
    <source>
        <dbReference type="EMBL" id="KAK1680329.1"/>
    </source>
</evidence>
<dbReference type="PANTHER" id="PTHR46632:SF18">
    <property type="entry name" value="OS01G0122200 PROTEIN"/>
    <property type="match status" value="1"/>
</dbReference>
<organism evidence="7 8">
    <name type="scientific">Lolium multiflorum</name>
    <name type="common">Italian ryegrass</name>
    <name type="synonym">Lolium perenne subsp. multiflorum</name>
    <dbReference type="NCBI Taxonomy" id="4521"/>
    <lineage>
        <taxon>Eukaryota</taxon>
        <taxon>Viridiplantae</taxon>
        <taxon>Streptophyta</taxon>
        <taxon>Embryophyta</taxon>
        <taxon>Tracheophyta</taxon>
        <taxon>Spermatophyta</taxon>
        <taxon>Magnoliopsida</taxon>
        <taxon>Liliopsida</taxon>
        <taxon>Poales</taxon>
        <taxon>Poaceae</taxon>
        <taxon>BOP clade</taxon>
        <taxon>Pooideae</taxon>
        <taxon>Poodae</taxon>
        <taxon>Poeae</taxon>
        <taxon>Poeae Chloroplast Group 2 (Poeae type)</taxon>
        <taxon>Loliodinae</taxon>
        <taxon>Loliinae</taxon>
        <taxon>Lolium</taxon>
    </lineage>
</organism>
<protein>
    <recommendedName>
        <fullName evidence="6">SIAH-type domain-containing protein</fullName>
    </recommendedName>
</protein>
<dbReference type="PANTHER" id="PTHR46632">
    <property type="entry name" value="E3 UBIQUITIN-PROTEIN LIGASE SINA-LIKE 4"/>
    <property type="match status" value="1"/>
</dbReference>
<keyword evidence="1" id="KW-0479">Metal-binding</keyword>
<feature type="domain" description="SIAH-type" evidence="6">
    <location>
        <begin position="73"/>
        <end position="129"/>
    </location>
</feature>
<evidence type="ECO:0000256" key="4">
    <source>
        <dbReference type="ARBA" id="ARBA00024004"/>
    </source>
</evidence>
<evidence type="ECO:0000313" key="8">
    <source>
        <dbReference type="Proteomes" id="UP001231189"/>
    </source>
</evidence>
<sequence length="296" mass="31367">MLETVTVTLKMDSTVFHCIFCSQPLKPPVFKCKGNHLACGRCLSELPGNRCHRCVESRGGFEHDPAMDAVVSAATVECPHSSCGSLVAYHQVHDHKIACPHAPCACTEPGCDFAAPPTALVAHFAAAHSIQVHKLPPYNTTKVFEVLVPVPGSPCLRIIAEGEDGAVFVLIIGALGSTSTTIVSTIIHADRCRSSSSCTTADGRSTRARAAGAQPIAIYTTTNQGQNDDAKVPQVCSPSQRAPWSSRDCSGNGVQVLGSGKTYGRLVAGRTGATRRGVQVQPRELDVWSSAFRCRS</sequence>
<keyword evidence="8" id="KW-1185">Reference proteome</keyword>
<dbReference type="InterPro" id="IPR013083">
    <property type="entry name" value="Znf_RING/FYVE/PHD"/>
</dbReference>